<keyword evidence="3" id="KW-1185">Reference proteome</keyword>
<dbReference type="OrthoDB" id="1707487at2759"/>
<dbReference type="AlphaFoldDB" id="A0A9Q0FZM4"/>
<dbReference type="Proteomes" id="UP001141552">
    <property type="component" value="Unassembled WGS sequence"/>
</dbReference>
<reference evidence="2" key="1">
    <citation type="submission" date="2022-02" db="EMBL/GenBank/DDBJ databases">
        <authorList>
            <person name="Henning P.M."/>
            <person name="McCubbin A.G."/>
            <person name="Shore J.S."/>
        </authorList>
    </citation>
    <scope>NUCLEOTIDE SEQUENCE</scope>
    <source>
        <strain evidence="2">F60SS</strain>
        <tissue evidence="2">Leaves</tissue>
    </source>
</reference>
<protein>
    <recommendedName>
        <fullName evidence="1">Zinc knuckle CX2CX4HX4C domain-containing protein</fullName>
    </recommendedName>
</protein>
<dbReference type="InterPro" id="IPR025836">
    <property type="entry name" value="Zn_knuckle_CX2CX4HX4C"/>
</dbReference>
<gene>
    <name evidence="2" type="ORF">Tsubulata_022580</name>
</gene>
<name>A0A9Q0FZM4_9ROSI</name>
<dbReference type="Pfam" id="PF14392">
    <property type="entry name" value="zf-CCHC_4"/>
    <property type="match status" value="1"/>
</dbReference>
<sequence length="189" mass="21533">MTSQPVKLVSKASSEGDQPVLLGNITVDRLVNFTIVKVTLQRSWNLMNRGSAEIIGRQMFLSVSDIEPEDEEVMRWAEFIRMRVEIAVLDPLKVGFEVIKEDDNTGWVTLQYERLPYLCYMCGKLGRVLTHCSLEGVNVATKIADRSHRTWGPWMKAEVGQWRKKTCGSYVLKYRTLGGDKTPTSDMFP</sequence>
<comment type="caution">
    <text evidence="2">The sequence shown here is derived from an EMBL/GenBank/DDBJ whole genome shotgun (WGS) entry which is preliminary data.</text>
</comment>
<accession>A0A9Q0FZM4</accession>
<reference evidence="2" key="2">
    <citation type="journal article" date="2023" name="Plants (Basel)">
        <title>Annotation of the Turnera subulata (Passifloraceae) Draft Genome Reveals the S-Locus Evolved after the Divergence of Turneroideae from Passifloroideae in a Stepwise Manner.</title>
        <authorList>
            <person name="Henning P.M."/>
            <person name="Roalson E.H."/>
            <person name="Mir W."/>
            <person name="McCubbin A.G."/>
            <person name="Shore J.S."/>
        </authorList>
    </citation>
    <scope>NUCLEOTIDE SEQUENCE</scope>
    <source>
        <strain evidence="2">F60SS</strain>
    </source>
</reference>
<feature type="domain" description="Zinc knuckle CX2CX4HX4C" evidence="1">
    <location>
        <begin position="89"/>
        <end position="133"/>
    </location>
</feature>
<evidence type="ECO:0000313" key="3">
    <source>
        <dbReference type="Proteomes" id="UP001141552"/>
    </source>
</evidence>
<dbReference type="EMBL" id="JAKUCV010002995">
    <property type="protein sequence ID" value="KAJ4840670.1"/>
    <property type="molecule type" value="Genomic_DNA"/>
</dbReference>
<proteinExistence type="predicted"/>
<evidence type="ECO:0000259" key="1">
    <source>
        <dbReference type="Pfam" id="PF14392"/>
    </source>
</evidence>
<organism evidence="2 3">
    <name type="scientific">Turnera subulata</name>
    <dbReference type="NCBI Taxonomy" id="218843"/>
    <lineage>
        <taxon>Eukaryota</taxon>
        <taxon>Viridiplantae</taxon>
        <taxon>Streptophyta</taxon>
        <taxon>Embryophyta</taxon>
        <taxon>Tracheophyta</taxon>
        <taxon>Spermatophyta</taxon>
        <taxon>Magnoliopsida</taxon>
        <taxon>eudicotyledons</taxon>
        <taxon>Gunneridae</taxon>
        <taxon>Pentapetalae</taxon>
        <taxon>rosids</taxon>
        <taxon>fabids</taxon>
        <taxon>Malpighiales</taxon>
        <taxon>Passifloraceae</taxon>
        <taxon>Turnera</taxon>
    </lineage>
</organism>
<evidence type="ECO:0000313" key="2">
    <source>
        <dbReference type="EMBL" id="KAJ4840670.1"/>
    </source>
</evidence>